<dbReference type="Proteomes" id="UP000499080">
    <property type="component" value="Unassembled WGS sequence"/>
</dbReference>
<dbReference type="AlphaFoldDB" id="A0A4Y2CP33"/>
<reference evidence="2 3" key="1">
    <citation type="journal article" date="2019" name="Sci. Rep.">
        <title>Orb-weaving spider Araneus ventricosus genome elucidates the spidroin gene catalogue.</title>
        <authorList>
            <person name="Kono N."/>
            <person name="Nakamura H."/>
            <person name="Ohtoshi R."/>
            <person name="Moran D.A.P."/>
            <person name="Shinohara A."/>
            <person name="Yoshida Y."/>
            <person name="Fujiwara M."/>
            <person name="Mori M."/>
            <person name="Tomita M."/>
            <person name="Arakawa K."/>
        </authorList>
    </citation>
    <scope>NUCLEOTIDE SEQUENCE [LARGE SCALE GENOMIC DNA]</scope>
</reference>
<proteinExistence type="predicted"/>
<evidence type="ECO:0000313" key="2">
    <source>
        <dbReference type="EMBL" id="GBM05674.1"/>
    </source>
</evidence>
<dbReference type="EMBL" id="BGPR01000217">
    <property type="protein sequence ID" value="GBM05674.1"/>
    <property type="molecule type" value="Genomic_DNA"/>
</dbReference>
<evidence type="ECO:0000256" key="1">
    <source>
        <dbReference type="SAM" id="MobiDB-lite"/>
    </source>
</evidence>
<organism evidence="2 3">
    <name type="scientific">Araneus ventricosus</name>
    <name type="common">Orbweaver spider</name>
    <name type="synonym">Epeira ventricosa</name>
    <dbReference type="NCBI Taxonomy" id="182803"/>
    <lineage>
        <taxon>Eukaryota</taxon>
        <taxon>Metazoa</taxon>
        <taxon>Ecdysozoa</taxon>
        <taxon>Arthropoda</taxon>
        <taxon>Chelicerata</taxon>
        <taxon>Arachnida</taxon>
        <taxon>Araneae</taxon>
        <taxon>Araneomorphae</taxon>
        <taxon>Entelegynae</taxon>
        <taxon>Araneoidea</taxon>
        <taxon>Araneidae</taxon>
        <taxon>Araneus</taxon>
    </lineage>
</organism>
<keyword evidence="3" id="KW-1185">Reference proteome</keyword>
<evidence type="ECO:0000313" key="3">
    <source>
        <dbReference type="Proteomes" id="UP000499080"/>
    </source>
</evidence>
<protein>
    <submittedName>
        <fullName evidence="2">Uncharacterized protein</fullName>
    </submittedName>
</protein>
<accession>A0A4Y2CP33</accession>
<sequence>MPDLCPFRSPSQNRMCDKSSQHPLRKNNLRNLYNERIINPGSNPLRVTGRLAFSSNFGMAENFESNLGITVAKLPQAGRRRRIHPARPMSYNPTSSPGKTRITNTTTTANSITQQAGVKYLISIECMHSITSSEPADHVLA</sequence>
<feature type="region of interest" description="Disordered" evidence="1">
    <location>
        <begin position="1"/>
        <end position="22"/>
    </location>
</feature>
<comment type="caution">
    <text evidence="2">The sequence shown here is derived from an EMBL/GenBank/DDBJ whole genome shotgun (WGS) entry which is preliminary data.</text>
</comment>
<name>A0A4Y2CP33_ARAVE</name>
<gene>
    <name evidence="2" type="ORF">AVEN_175530_1</name>
</gene>